<organism evidence="1 2">
    <name type="scientific">Dorea ammoniilytica</name>
    <dbReference type="NCBI Taxonomy" id="2981788"/>
    <lineage>
        <taxon>Bacteria</taxon>
        <taxon>Bacillati</taxon>
        <taxon>Bacillota</taxon>
        <taxon>Clostridia</taxon>
        <taxon>Lachnospirales</taxon>
        <taxon>Lachnospiraceae</taxon>
        <taxon>Dorea</taxon>
    </lineage>
</organism>
<sequence length="82" mass="9642">MKITRQMLFPLAFYKKSKFNGSKGKYNYRIEKFDTEAEGSRFKLTIWEGPECYDVSKAEKKESVYPFNDEGMEEILGVLNQL</sequence>
<evidence type="ECO:0000313" key="1">
    <source>
        <dbReference type="EMBL" id="MCU6701108.1"/>
    </source>
</evidence>
<comment type="caution">
    <text evidence="1">The sequence shown here is derived from an EMBL/GenBank/DDBJ whole genome shotgun (WGS) entry which is preliminary data.</text>
</comment>
<reference evidence="1 2" key="1">
    <citation type="journal article" date="2021" name="ISME Commun">
        <title>Automated analysis of genomic sequences facilitates high-throughput and comprehensive description of bacteria.</title>
        <authorList>
            <person name="Hitch T.C.A."/>
        </authorList>
    </citation>
    <scope>NUCLEOTIDE SEQUENCE [LARGE SCALE GENOMIC DNA]</scope>
    <source>
        <strain evidence="1 2">Sanger_02</strain>
    </source>
</reference>
<dbReference type="Proteomes" id="UP001207605">
    <property type="component" value="Unassembled WGS sequence"/>
</dbReference>
<dbReference type="EMBL" id="JAOQJV010000026">
    <property type="protein sequence ID" value="MCU6701108.1"/>
    <property type="molecule type" value="Genomic_DNA"/>
</dbReference>
<name>A0ABT2S9B9_9FIRM</name>
<proteinExistence type="predicted"/>
<evidence type="ECO:0000313" key="2">
    <source>
        <dbReference type="Proteomes" id="UP001207605"/>
    </source>
</evidence>
<accession>A0ABT2S9B9</accession>
<keyword evidence="2" id="KW-1185">Reference proteome</keyword>
<dbReference type="RefSeq" id="WP_262582385.1">
    <property type="nucleotide sequence ID" value="NZ_JAOQJV010000026.1"/>
</dbReference>
<protein>
    <submittedName>
        <fullName evidence="1">Uncharacterized protein</fullName>
    </submittedName>
</protein>
<gene>
    <name evidence="1" type="ORF">OCV65_12840</name>
</gene>